<gene>
    <name evidence="1" type="ORF">FYJ45_22185</name>
</gene>
<dbReference type="RefSeq" id="WP_154467267.1">
    <property type="nucleotide sequence ID" value="NZ_VUMI01000049.1"/>
</dbReference>
<sequence>MTDSIAGKGTATTESITLSRPLSRYKFLCIEFEVEKNLPNYRAYMYGNLIPVSKMTLGKIKWALAYNNAWSSIRIEKLSDSSVSVTHEYKNYEGGIAYRIIGIS</sequence>
<evidence type="ECO:0000313" key="2">
    <source>
        <dbReference type="Proteomes" id="UP000436047"/>
    </source>
</evidence>
<evidence type="ECO:0000313" key="1">
    <source>
        <dbReference type="EMBL" id="MSS90860.1"/>
    </source>
</evidence>
<proteinExistence type="predicted"/>
<organism evidence="1 2">
    <name type="scientific">Eisenbergiella porci</name>
    <dbReference type="NCBI Taxonomy" id="2652274"/>
    <lineage>
        <taxon>Bacteria</taxon>
        <taxon>Bacillati</taxon>
        <taxon>Bacillota</taxon>
        <taxon>Clostridia</taxon>
        <taxon>Lachnospirales</taxon>
        <taxon>Lachnospiraceae</taxon>
        <taxon>Eisenbergiella</taxon>
    </lineage>
</organism>
<reference evidence="1 2" key="1">
    <citation type="submission" date="2019-08" db="EMBL/GenBank/DDBJ databases">
        <title>In-depth cultivation of the pig gut microbiome towards novel bacterial diversity and tailored functional studies.</title>
        <authorList>
            <person name="Wylensek D."/>
            <person name="Hitch T.C.A."/>
            <person name="Clavel T."/>
        </authorList>
    </citation>
    <scope>NUCLEOTIDE SEQUENCE [LARGE SCALE GENOMIC DNA]</scope>
    <source>
        <strain evidence="1 2">WCA-389-WT-23B</strain>
    </source>
</reference>
<name>A0A6N7WN73_9FIRM</name>
<dbReference type="AlphaFoldDB" id="A0A6N7WN73"/>
<protein>
    <submittedName>
        <fullName evidence="1">Uncharacterized protein</fullName>
    </submittedName>
</protein>
<dbReference type="Proteomes" id="UP000436047">
    <property type="component" value="Unassembled WGS sequence"/>
</dbReference>
<accession>A0A6N7WN73</accession>
<dbReference type="GeneID" id="86055727"/>
<comment type="caution">
    <text evidence="1">The sequence shown here is derived from an EMBL/GenBank/DDBJ whole genome shotgun (WGS) entry which is preliminary data.</text>
</comment>
<dbReference type="EMBL" id="VUMI01000049">
    <property type="protein sequence ID" value="MSS90860.1"/>
    <property type="molecule type" value="Genomic_DNA"/>
</dbReference>
<keyword evidence="2" id="KW-1185">Reference proteome</keyword>